<dbReference type="Gene3D" id="3.40.50.150">
    <property type="entry name" value="Vaccinia Virus protein VP39"/>
    <property type="match status" value="1"/>
</dbReference>
<dbReference type="GO" id="GO:0032259">
    <property type="term" value="P:methylation"/>
    <property type="evidence" value="ECO:0007669"/>
    <property type="project" value="UniProtKB-KW"/>
</dbReference>
<evidence type="ECO:0000259" key="5">
    <source>
        <dbReference type="Pfam" id="PF00891"/>
    </source>
</evidence>
<feature type="domain" description="O-methyltransferase dimerisation" evidence="6">
    <location>
        <begin position="16"/>
        <end position="92"/>
    </location>
</feature>
<dbReference type="Proteomes" id="UP000466345">
    <property type="component" value="Unassembled WGS sequence"/>
</dbReference>
<dbReference type="InterPro" id="IPR016461">
    <property type="entry name" value="COMT-like"/>
</dbReference>
<organism evidence="7 8">
    <name type="scientific">Streptomyces smaragdinus</name>
    <dbReference type="NCBI Taxonomy" id="2585196"/>
    <lineage>
        <taxon>Bacteria</taxon>
        <taxon>Bacillati</taxon>
        <taxon>Actinomycetota</taxon>
        <taxon>Actinomycetes</taxon>
        <taxon>Kitasatosporales</taxon>
        <taxon>Streptomycetaceae</taxon>
        <taxon>Streptomyces</taxon>
    </lineage>
</organism>
<dbReference type="InterPro" id="IPR029063">
    <property type="entry name" value="SAM-dependent_MTases_sf"/>
</dbReference>
<evidence type="ECO:0000256" key="2">
    <source>
        <dbReference type="ARBA" id="ARBA00022679"/>
    </source>
</evidence>
<dbReference type="InterPro" id="IPR001077">
    <property type="entry name" value="COMT_C"/>
</dbReference>
<dbReference type="SUPFAM" id="SSF53335">
    <property type="entry name" value="S-adenosyl-L-methionine-dependent methyltransferases"/>
    <property type="match status" value="1"/>
</dbReference>
<dbReference type="SUPFAM" id="SSF46785">
    <property type="entry name" value="Winged helix' DNA-binding domain"/>
    <property type="match status" value="1"/>
</dbReference>
<dbReference type="RefSeq" id="WP_153450934.1">
    <property type="nucleotide sequence ID" value="NZ_WEGJ01000004.1"/>
</dbReference>
<protein>
    <submittedName>
        <fullName evidence="7">N,N-dimethyltransferase OxyT</fullName>
        <ecNumber evidence="7">2.1.1.335</ecNumber>
    </submittedName>
</protein>
<keyword evidence="2 7" id="KW-0808">Transferase</keyword>
<dbReference type="Pfam" id="PF00891">
    <property type="entry name" value="Methyltransf_2"/>
    <property type="match status" value="1"/>
</dbReference>
<dbReference type="AlphaFoldDB" id="A0A7K0CDS4"/>
<dbReference type="PIRSF" id="PIRSF005739">
    <property type="entry name" value="O-mtase"/>
    <property type="match status" value="1"/>
</dbReference>
<gene>
    <name evidence="7" type="primary">oxyT</name>
    <name evidence="7" type="ORF">SRB5_17470</name>
</gene>
<feature type="active site" description="Proton acceptor" evidence="4">
    <location>
        <position position="246"/>
    </location>
</feature>
<dbReference type="EC" id="2.1.1.335" evidence="7"/>
<proteinExistence type="predicted"/>
<name>A0A7K0CDS4_9ACTN</name>
<dbReference type="Pfam" id="PF08100">
    <property type="entry name" value="Dimerisation"/>
    <property type="match status" value="1"/>
</dbReference>
<dbReference type="InterPro" id="IPR036390">
    <property type="entry name" value="WH_DNA-bd_sf"/>
</dbReference>
<keyword evidence="3" id="KW-0949">S-adenosyl-L-methionine</keyword>
<dbReference type="OrthoDB" id="582216at2"/>
<sequence>MSHTGLDVSTSAGIIRLSNAFCDAKALMTAVELGLFTKLRETGPATEEEIRQAHGLHGRGLSDWLNLLTALGLLERRGGRYGNAKGADSFLVQGEKEYVGGFVERSNRNLYPAWGKLTDALRTGEQQSGSHFDVVIQNPQILRQFTGMMDALTNVVGPELVEAFDWGPYGSVLDIGGCRGNLCSIIVGSRPHLTGHVFDLPQMEPLFDEKIAERGLTGKMNFHGGSFFTDDIPVTADVVTLGHVLHDWDAEQREKIVAKAFGAVNPGGALLVYDRMLEDGPAYVENLVISLDMLLVTDGGSEYPAAEVVSHAHKAGFASVEASPLSDYDTLLVCRKAG</sequence>
<dbReference type="Gene3D" id="1.10.10.10">
    <property type="entry name" value="Winged helix-like DNA-binding domain superfamily/Winged helix DNA-binding domain"/>
    <property type="match status" value="1"/>
</dbReference>
<dbReference type="PANTHER" id="PTHR43712">
    <property type="entry name" value="PUTATIVE (AFU_ORTHOLOGUE AFUA_4G14580)-RELATED"/>
    <property type="match status" value="1"/>
</dbReference>
<evidence type="ECO:0000256" key="3">
    <source>
        <dbReference type="ARBA" id="ARBA00022691"/>
    </source>
</evidence>
<dbReference type="EMBL" id="WEGJ01000004">
    <property type="protein sequence ID" value="MQY11628.1"/>
    <property type="molecule type" value="Genomic_DNA"/>
</dbReference>
<dbReference type="InterPro" id="IPR036388">
    <property type="entry name" value="WH-like_DNA-bd_sf"/>
</dbReference>
<dbReference type="PANTHER" id="PTHR43712:SF2">
    <property type="entry name" value="O-METHYLTRANSFERASE CICE"/>
    <property type="match status" value="1"/>
</dbReference>
<evidence type="ECO:0000259" key="6">
    <source>
        <dbReference type="Pfam" id="PF08100"/>
    </source>
</evidence>
<feature type="domain" description="O-methyltransferase C-terminal" evidence="5">
    <location>
        <begin position="114"/>
        <end position="317"/>
    </location>
</feature>
<evidence type="ECO:0000256" key="4">
    <source>
        <dbReference type="PIRSR" id="PIRSR005739-1"/>
    </source>
</evidence>
<accession>A0A7K0CDS4</accession>
<comment type="caution">
    <text evidence="7">The sequence shown here is derived from an EMBL/GenBank/DDBJ whole genome shotgun (WGS) entry which is preliminary data.</text>
</comment>
<dbReference type="InterPro" id="IPR012967">
    <property type="entry name" value="COMT_dimerisation"/>
</dbReference>
<dbReference type="PROSITE" id="PS51683">
    <property type="entry name" value="SAM_OMT_II"/>
    <property type="match status" value="1"/>
</dbReference>
<evidence type="ECO:0000313" key="8">
    <source>
        <dbReference type="Proteomes" id="UP000466345"/>
    </source>
</evidence>
<dbReference type="GO" id="GO:0046983">
    <property type="term" value="F:protein dimerization activity"/>
    <property type="evidence" value="ECO:0007669"/>
    <property type="project" value="InterPro"/>
</dbReference>
<keyword evidence="8" id="KW-1185">Reference proteome</keyword>
<keyword evidence="1 7" id="KW-0489">Methyltransferase</keyword>
<evidence type="ECO:0000256" key="1">
    <source>
        <dbReference type="ARBA" id="ARBA00022603"/>
    </source>
</evidence>
<dbReference type="GO" id="GO:0008171">
    <property type="term" value="F:O-methyltransferase activity"/>
    <property type="evidence" value="ECO:0007669"/>
    <property type="project" value="InterPro"/>
</dbReference>
<evidence type="ECO:0000313" key="7">
    <source>
        <dbReference type="EMBL" id="MQY11628.1"/>
    </source>
</evidence>
<reference evidence="7 8" key="1">
    <citation type="submission" date="2019-10" db="EMBL/GenBank/DDBJ databases">
        <title>Streptomyces smaragdinus sp. nov. and Streptomyces fabii sp. nov., isolated from the gut of fungus growing-termite Macrotermes natalensis.</title>
        <authorList>
            <person name="Schwitalla J."/>
            <person name="Benndorf R."/>
            <person name="Martin K."/>
            <person name="De Beer W."/>
            <person name="Kaster A.-K."/>
            <person name="Vollmers J."/>
            <person name="Poulsen M."/>
            <person name="Beemelmanns C."/>
        </authorList>
    </citation>
    <scope>NUCLEOTIDE SEQUENCE [LARGE SCALE GENOMIC DNA]</scope>
    <source>
        <strain evidence="7 8">RB5</strain>
    </source>
</reference>